<comment type="caution">
    <text evidence="2">The sequence shown here is derived from an EMBL/GenBank/DDBJ whole genome shotgun (WGS) entry which is preliminary data.</text>
</comment>
<dbReference type="InParanoid" id="A0A1Q6DU97"/>
<name>A0A1Q6DU97_METT1</name>
<gene>
    <name evidence="2" type="ORF">BTN85_0418</name>
</gene>
<evidence type="ECO:0000313" key="3">
    <source>
        <dbReference type="Proteomes" id="UP000185744"/>
    </source>
</evidence>
<dbReference type="STRING" id="1903181.BTN85_0418"/>
<proteinExistence type="predicted"/>
<accession>A0A1Q6DU97</accession>
<dbReference type="AlphaFoldDB" id="A0A1Q6DU97"/>
<feature type="transmembrane region" description="Helical" evidence="1">
    <location>
        <begin position="6"/>
        <end position="31"/>
    </location>
</feature>
<dbReference type="Proteomes" id="UP000185744">
    <property type="component" value="Unassembled WGS sequence"/>
</dbReference>
<keyword evidence="1" id="KW-1133">Transmembrane helix</keyword>
<keyword evidence="3" id="KW-1185">Reference proteome</keyword>
<dbReference type="EMBL" id="MSDW01000001">
    <property type="protein sequence ID" value="OKY77941.1"/>
    <property type="molecule type" value="Genomic_DNA"/>
</dbReference>
<sequence>MVLYFFWAWCFFFYLEDVLFGGYFFSVLLFSFFLGSRWVVEKFFWGFFWVFWFVAVRCPGINLFG</sequence>
<keyword evidence="1" id="KW-0812">Transmembrane</keyword>
<protein>
    <submittedName>
        <fullName evidence="2">Uncharacterized protein</fullName>
    </submittedName>
</protein>
<keyword evidence="1" id="KW-0472">Membrane</keyword>
<feature type="transmembrane region" description="Helical" evidence="1">
    <location>
        <begin position="43"/>
        <end position="64"/>
    </location>
</feature>
<evidence type="ECO:0000313" key="2">
    <source>
        <dbReference type="EMBL" id="OKY77941.1"/>
    </source>
</evidence>
<evidence type="ECO:0000256" key="1">
    <source>
        <dbReference type="SAM" id="Phobius"/>
    </source>
</evidence>
<reference evidence="2" key="1">
    <citation type="submission" date="2016-12" db="EMBL/GenBank/DDBJ databases">
        <title>Discovery of methanogenic haloarchaea.</title>
        <authorList>
            <person name="Sorokin D.Y."/>
            <person name="Makarova K.S."/>
            <person name="Abbas B."/>
            <person name="Ferrer M."/>
            <person name="Golyshin P.N."/>
        </authorList>
    </citation>
    <scope>NUCLEOTIDE SEQUENCE [LARGE SCALE GENOMIC DNA]</scope>
    <source>
        <strain evidence="2">HMET1</strain>
    </source>
</reference>
<organism evidence="2 3">
    <name type="scientific">Methanohalarchaeum thermophilum</name>
    <dbReference type="NCBI Taxonomy" id="1903181"/>
    <lineage>
        <taxon>Archaea</taxon>
        <taxon>Methanobacteriati</taxon>
        <taxon>Methanobacteriota</taxon>
        <taxon>Methanonatronarchaeia</taxon>
        <taxon>Methanonatronarchaeales</taxon>
        <taxon>Methanonatronarchaeaceae</taxon>
        <taxon>Candidatus Methanohalarchaeum</taxon>
    </lineage>
</organism>